<feature type="compositionally biased region" description="Basic and acidic residues" evidence="1">
    <location>
        <begin position="1"/>
        <end position="16"/>
    </location>
</feature>
<feature type="region of interest" description="Disordered" evidence="1">
    <location>
        <begin position="36"/>
        <end position="66"/>
    </location>
</feature>
<accession>A0A840PPY8</accession>
<evidence type="ECO:0000256" key="1">
    <source>
        <dbReference type="SAM" id="MobiDB-lite"/>
    </source>
</evidence>
<gene>
    <name evidence="2" type="ORF">HNP84_007828</name>
</gene>
<comment type="caution">
    <text evidence="2">The sequence shown here is derived from an EMBL/GenBank/DDBJ whole genome shotgun (WGS) entry which is preliminary data.</text>
</comment>
<dbReference type="RefSeq" id="WP_386018161.1">
    <property type="nucleotide sequence ID" value="NZ_JBHTGG010000001.1"/>
</dbReference>
<evidence type="ECO:0000313" key="3">
    <source>
        <dbReference type="Proteomes" id="UP000578449"/>
    </source>
</evidence>
<keyword evidence="3" id="KW-1185">Reference proteome</keyword>
<feature type="region of interest" description="Disordered" evidence="1">
    <location>
        <begin position="1"/>
        <end position="23"/>
    </location>
</feature>
<reference evidence="2 3" key="1">
    <citation type="submission" date="2020-08" db="EMBL/GenBank/DDBJ databases">
        <title>Genomic Encyclopedia of Type Strains, Phase IV (KMG-IV): sequencing the most valuable type-strain genomes for metagenomic binning, comparative biology and taxonomic classification.</title>
        <authorList>
            <person name="Goeker M."/>
        </authorList>
    </citation>
    <scope>NUCLEOTIDE SEQUENCE [LARGE SCALE GENOMIC DNA]</scope>
    <source>
        <strain evidence="2 3">DSM 45615</strain>
    </source>
</reference>
<sequence>METRRISYSERQESRPRAGALSTATLPQRIAAGSAVAAPAGSAAGPSSTRTSRCARHQAVRRLSAT</sequence>
<dbReference type="AlphaFoldDB" id="A0A840PPY8"/>
<organism evidence="2 3">
    <name type="scientific">Thermocatellispora tengchongensis</name>
    <dbReference type="NCBI Taxonomy" id="1073253"/>
    <lineage>
        <taxon>Bacteria</taxon>
        <taxon>Bacillati</taxon>
        <taxon>Actinomycetota</taxon>
        <taxon>Actinomycetes</taxon>
        <taxon>Streptosporangiales</taxon>
        <taxon>Streptosporangiaceae</taxon>
        <taxon>Thermocatellispora</taxon>
    </lineage>
</organism>
<feature type="compositionally biased region" description="Low complexity" evidence="1">
    <location>
        <begin position="36"/>
        <end position="48"/>
    </location>
</feature>
<proteinExistence type="predicted"/>
<evidence type="ECO:0000313" key="2">
    <source>
        <dbReference type="EMBL" id="MBB5138075.1"/>
    </source>
</evidence>
<dbReference type="EMBL" id="JACHGN010000021">
    <property type="protein sequence ID" value="MBB5138075.1"/>
    <property type="molecule type" value="Genomic_DNA"/>
</dbReference>
<dbReference type="Proteomes" id="UP000578449">
    <property type="component" value="Unassembled WGS sequence"/>
</dbReference>
<protein>
    <submittedName>
        <fullName evidence="2">Uncharacterized protein</fullName>
    </submittedName>
</protein>
<name>A0A840PPY8_9ACTN</name>